<evidence type="ECO:0000256" key="11">
    <source>
        <dbReference type="ARBA" id="ARBA00041557"/>
    </source>
</evidence>
<feature type="compositionally biased region" description="Basic and acidic residues" evidence="13">
    <location>
        <begin position="78"/>
        <end position="90"/>
    </location>
</feature>
<keyword evidence="6" id="KW-0969">Cilium</keyword>
<feature type="region of interest" description="Disordered" evidence="13">
    <location>
        <begin position="267"/>
        <end position="300"/>
    </location>
</feature>
<dbReference type="GO" id="GO:0005858">
    <property type="term" value="C:axonemal dynein complex"/>
    <property type="evidence" value="ECO:0007669"/>
    <property type="project" value="TreeGrafter"/>
</dbReference>
<evidence type="ECO:0000256" key="5">
    <source>
        <dbReference type="ARBA" id="ARBA00022846"/>
    </source>
</evidence>
<dbReference type="GO" id="GO:0045504">
    <property type="term" value="F:dynein heavy chain binding"/>
    <property type="evidence" value="ECO:0007669"/>
    <property type="project" value="TreeGrafter"/>
</dbReference>
<dbReference type="InterPro" id="IPR015943">
    <property type="entry name" value="WD40/YVTN_repeat-like_dom_sf"/>
</dbReference>
<keyword evidence="3 12" id="KW-0853">WD repeat</keyword>
<keyword evidence="7" id="KW-0206">Cytoskeleton</keyword>
<evidence type="ECO:0000256" key="10">
    <source>
        <dbReference type="ARBA" id="ARBA00040002"/>
    </source>
</evidence>
<dbReference type="SUPFAM" id="SSF50978">
    <property type="entry name" value="WD40 repeat-like"/>
    <property type="match status" value="1"/>
</dbReference>
<reference evidence="14 15" key="1">
    <citation type="submission" date="2024-03" db="EMBL/GenBank/DDBJ databases">
        <title>Complete genome sequence of the green alga Chloropicon roscoffensis RCC1871.</title>
        <authorList>
            <person name="Lemieux C."/>
            <person name="Pombert J.-F."/>
            <person name="Otis C."/>
            <person name="Turmel M."/>
        </authorList>
    </citation>
    <scope>NUCLEOTIDE SEQUENCE [LARGE SCALE GENOMIC DNA]</scope>
    <source>
        <strain evidence="14 15">RCC1871</strain>
    </source>
</reference>
<dbReference type="SMART" id="SM00320">
    <property type="entry name" value="WD40"/>
    <property type="match status" value="5"/>
</dbReference>
<feature type="region of interest" description="Disordered" evidence="13">
    <location>
        <begin position="1"/>
        <end position="90"/>
    </location>
</feature>
<keyword evidence="4" id="KW-0677">Repeat</keyword>
<evidence type="ECO:0000313" key="14">
    <source>
        <dbReference type="EMBL" id="WZN62565.1"/>
    </source>
</evidence>
<dbReference type="GO" id="GO:0045503">
    <property type="term" value="F:dynein light chain binding"/>
    <property type="evidence" value="ECO:0007669"/>
    <property type="project" value="TreeGrafter"/>
</dbReference>
<dbReference type="InterPro" id="IPR001680">
    <property type="entry name" value="WD40_rpt"/>
</dbReference>
<evidence type="ECO:0000256" key="7">
    <source>
        <dbReference type="ARBA" id="ARBA00023212"/>
    </source>
</evidence>
<organism evidence="14 15">
    <name type="scientific">Chloropicon roscoffensis</name>
    <dbReference type="NCBI Taxonomy" id="1461544"/>
    <lineage>
        <taxon>Eukaryota</taxon>
        <taxon>Viridiplantae</taxon>
        <taxon>Chlorophyta</taxon>
        <taxon>Chloropicophyceae</taxon>
        <taxon>Chloropicales</taxon>
        <taxon>Chloropicaceae</taxon>
        <taxon>Chloropicon</taxon>
    </lineage>
</organism>
<dbReference type="PANTHER" id="PTHR12442">
    <property type="entry name" value="DYNEIN INTERMEDIATE CHAIN"/>
    <property type="match status" value="1"/>
</dbReference>
<feature type="compositionally biased region" description="Low complexity" evidence="13">
    <location>
        <begin position="27"/>
        <end position="38"/>
    </location>
</feature>
<dbReference type="PROSITE" id="PS50294">
    <property type="entry name" value="WD_REPEATS_REGION"/>
    <property type="match status" value="1"/>
</dbReference>
<keyword evidence="2" id="KW-0963">Cytoplasm</keyword>
<sequence length="766" mass="84152">MMDDTLVKPSSANFQTPQGPIPPSRRGSTASGTGAPAALFTAGGGTSFKGSRRSSIMARKTKGMASKTNTAMKQEPVQQEKDAVRVTDARGVDVTPRPLVVEEKPMVLNVSQLAAVDRPSTTPTNQAPAKPASAGTGEGAEEEAAPQAAEVVPEALEVLYEPVRQHPPGEDELCEVRLSESETILLFDKPNNCISNDHEDAKAVEDRNEKYKALLSLKIQSEKFSEAAAQTLDNAFKDKEVQESSKEAHSCGTQANDWGIFDAHAPKKTASAGTSTESAAGAEDDASAPLDDDEKESEQRAEHEKLLGMDDLAEALIMVDRSVVQNNHHKELLLYRDFQLFKELSIPEHKQPAVTHLWEFSCEATEGLNVSCMVWNKQQKDMLVVGYGAYAFTGNRESNKGLIAVWSLRNPQYPEHIIKCKTGVTSMDFSSVHFNLLAVGMYDGTVSIYDLHSKRVSVKPIIESGHANGKHSDPVWRTKWIHRGSERGEKLVSISTDGRITQWSIKKGLEHIDLMKLKRIQSSSNGAKTAGKSSKPKSEAFISRRSSGMCFDFSPRDSSVYVAGTEEGNIHKCSCSYSEQYLESFVGHMGPVYQVIFSPFDPSVFLSSSADWSIKMWDEYEKQELLTFQSGTAVVNDVQWSPSNSTAFANVTKDGRLEIWDMEKSTLKPVVSYKDVYGKAKAAASPKKPDAAHPAIGSPAAAAQQSNRSLNCLLFNPNAPVVAVGTDKGQVIIFRLFNVEDRERNKEKQTERLRNAMRDNIMRKGR</sequence>
<evidence type="ECO:0000256" key="12">
    <source>
        <dbReference type="PROSITE-ProRule" id="PRU00221"/>
    </source>
</evidence>
<comment type="subcellular location">
    <subcellularLocation>
        <location evidence="1">Cytoplasm</location>
        <location evidence="1">Cytoskeleton</location>
        <location evidence="1">Flagellum axoneme</location>
    </subcellularLocation>
    <subcellularLocation>
        <location evidence="9">Dynein axonemal particle</location>
    </subcellularLocation>
</comment>
<keyword evidence="15" id="KW-1185">Reference proteome</keyword>
<dbReference type="Gene3D" id="2.130.10.10">
    <property type="entry name" value="YVTN repeat-like/Quinoprotein amine dehydrogenase"/>
    <property type="match status" value="2"/>
</dbReference>
<evidence type="ECO:0000256" key="3">
    <source>
        <dbReference type="ARBA" id="ARBA00022574"/>
    </source>
</evidence>
<evidence type="ECO:0000256" key="4">
    <source>
        <dbReference type="ARBA" id="ARBA00022737"/>
    </source>
</evidence>
<dbReference type="GO" id="GO:0120293">
    <property type="term" value="C:dynein axonemal particle"/>
    <property type="evidence" value="ECO:0007669"/>
    <property type="project" value="UniProtKB-SubCell"/>
</dbReference>
<evidence type="ECO:0000256" key="9">
    <source>
        <dbReference type="ARBA" id="ARBA00024190"/>
    </source>
</evidence>
<gene>
    <name evidence="14" type="ORF">HKI87_06g41020</name>
</gene>
<keyword evidence="8" id="KW-0966">Cell projection</keyword>
<feature type="region of interest" description="Disordered" evidence="13">
    <location>
        <begin position="117"/>
        <end position="144"/>
    </location>
</feature>
<dbReference type="FunFam" id="2.130.10.10:FF:001248">
    <property type="entry name" value="WD repeat domain 78"/>
    <property type="match status" value="1"/>
</dbReference>
<dbReference type="Pfam" id="PF00400">
    <property type="entry name" value="WD40"/>
    <property type="match status" value="3"/>
</dbReference>
<dbReference type="PROSITE" id="PS50082">
    <property type="entry name" value="WD_REPEATS_2"/>
    <property type="match status" value="2"/>
</dbReference>
<accession>A0AAX4P980</accession>
<evidence type="ECO:0000313" key="15">
    <source>
        <dbReference type="Proteomes" id="UP001472866"/>
    </source>
</evidence>
<keyword evidence="5" id="KW-0282">Flagellum</keyword>
<dbReference type="InterPro" id="IPR036322">
    <property type="entry name" value="WD40_repeat_dom_sf"/>
</dbReference>
<feature type="repeat" description="WD" evidence="12">
    <location>
        <begin position="585"/>
        <end position="627"/>
    </location>
</feature>
<feature type="repeat" description="WD" evidence="12">
    <location>
        <begin position="628"/>
        <end position="670"/>
    </location>
</feature>
<evidence type="ECO:0000256" key="13">
    <source>
        <dbReference type="SAM" id="MobiDB-lite"/>
    </source>
</evidence>
<protein>
    <recommendedName>
        <fullName evidence="10">Dynein axonemal intermediate chain 4</fullName>
    </recommendedName>
    <alternativeName>
        <fullName evidence="11">WD repeat-containing protein 78</fullName>
    </alternativeName>
</protein>
<evidence type="ECO:0000256" key="8">
    <source>
        <dbReference type="ARBA" id="ARBA00023273"/>
    </source>
</evidence>
<evidence type="ECO:0000256" key="6">
    <source>
        <dbReference type="ARBA" id="ARBA00023069"/>
    </source>
</evidence>
<evidence type="ECO:0000256" key="1">
    <source>
        <dbReference type="ARBA" id="ARBA00004611"/>
    </source>
</evidence>
<proteinExistence type="predicted"/>
<feature type="compositionally biased region" description="Acidic residues" evidence="13">
    <location>
        <begin position="282"/>
        <end position="296"/>
    </location>
</feature>
<dbReference type="AlphaFoldDB" id="A0AAX4P980"/>
<evidence type="ECO:0000256" key="2">
    <source>
        <dbReference type="ARBA" id="ARBA00022490"/>
    </source>
</evidence>
<dbReference type="Proteomes" id="UP001472866">
    <property type="component" value="Chromosome 06"/>
</dbReference>
<feature type="compositionally biased region" description="Low complexity" evidence="13">
    <location>
        <begin position="269"/>
        <end position="281"/>
    </location>
</feature>
<name>A0AAX4P980_9CHLO</name>
<feature type="compositionally biased region" description="Polar residues" evidence="13">
    <location>
        <begin position="8"/>
        <end position="18"/>
    </location>
</feature>
<dbReference type="PANTHER" id="PTHR12442:SF12">
    <property type="entry name" value="DYNEIN AXONEMAL INTERMEDIATE CHAIN 4"/>
    <property type="match status" value="1"/>
</dbReference>
<dbReference type="EMBL" id="CP151506">
    <property type="protein sequence ID" value="WZN62565.1"/>
    <property type="molecule type" value="Genomic_DNA"/>
</dbReference>
<dbReference type="GO" id="GO:0003341">
    <property type="term" value="P:cilium movement"/>
    <property type="evidence" value="ECO:0007669"/>
    <property type="project" value="TreeGrafter"/>
</dbReference>
<dbReference type="InterPro" id="IPR050687">
    <property type="entry name" value="Dynein_IC"/>
</dbReference>